<feature type="region of interest" description="Disordered" evidence="1">
    <location>
        <begin position="275"/>
        <end position="302"/>
    </location>
</feature>
<feature type="compositionally biased region" description="Basic and acidic residues" evidence="1">
    <location>
        <begin position="280"/>
        <end position="302"/>
    </location>
</feature>
<dbReference type="PANTHER" id="PTHR38463:SF1">
    <property type="entry name" value="STRESS RESPONSE PROTEIN YSNF"/>
    <property type="match status" value="1"/>
</dbReference>
<feature type="domain" description="DUF2382" evidence="3">
    <location>
        <begin position="176"/>
        <end position="288"/>
    </location>
</feature>
<evidence type="ECO:0000313" key="5">
    <source>
        <dbReference type="Proteomes" id="UP000219514"/>
    </source>
</evidence>
<evidence type="ECO:0000259" key="2">
    <source>
        <dbReference type="Pfam" id="PF05239"/>
    </source>
</evidence>
<dbReference type="GO" id="GO:0030077">
    <property type="term" value="C:plasma membrane light-harvesting complex"/>
    <property type="evidence" value="ECO:0007669"/>
    <property type="project" value="InterPro"/>
</dbReference>
<evidence type="ECO:0000256" key="1">
    <source>
        <dbReference type="SAM" id="MobiDB-lite"/>
    </source>
</evidence>
<feature type="region of interest" description="Disordered" evidence="1">
    <location>
        <begin position="104"/>
        <end position="190"/>
    </location>
</feature>
<proteinExistence type="predicted"/>
<dbReference type="InterPro" id="IPR052967">
    <property type="entry name" value="Stress_Response_Assoc"/>
</dbReference>
<accession>A0A285EJF2</accession>
<dbReference type="RefSeq" id="WP_097209158.1">
    <property type="nucleotide sequence ID" value="NZ_JACHXB010000009.1"/>
</dbReference>
<evidence type="ECO:0000259" key="3">
    <source>
        <dbReference type="Pfam" id="PF09557"/>
    </source>
</evidence>
<dbReference type="GO" id="GO:0019684">
    <property type="term" value="P:photosynthesis, light reaction"/>
    <property type="evidence" value="ECO:0007669"/>
    <property type="project" value="InterPro"/>
</dbReference>
<dbReference type="Pfam" id="PF09557">
    <property type="entry name" value="DUF2382"/>
    <property type="match status" value="1"/>
</dbReference>
<dbReference type="SUPFAM" id="SSF50346">
    <property type="entry name" value="PRC-barrel domain"/>
    <property type="match status" value="1"/>
</dbReference>
<keyword evidence="5" id="KW-1185">Reference proteome</keyword>
<dbReference type="AlphaFoldDB" id="A0A285EJF2"/>
<name>A0A285EJF2_9ACTN</name>
<dbReference type="Proteomes" id="UP000219514">
    <property type="component" value="Unassembled WGS sequence"/>
</dbReference>
<feature type="compositionally biased region" description="Polar residues" evidence="1">
    <location>
        <begin position="168"/>
        <end position="187"/>
    </location>
</feature>
<evidence type="ECO:0000313" key="4">
    <source>
        <dbReference type="EMBL" id="SNX99259.1"/>
    </source>
</evidence>
<dbReference type="InterPro" id="IPR027275">
    <property type="entry name" value="PRC-brl_dom"/>
</dbReference>
<feature type="domain" description="PRC-barrel" evidence="2">
    <location>
        <begin position="6"/>
        <end position="75"/>
    </location>
</feature>
<gene>
    <name evidence="4" type="ORF">SAMN06893097_11651</name>
</gene>
<dbReference type="InterPro" id="IPR014747">
    <property type="entry name" value="Bac_photo_RC_H_C"/>
</dbReference>
<dbReference type="InterPro" id="IPR019060">
    <property type="entry name" value="DUF2382"/>
</dbReference>
<reference evidence="4 5" key="1">
    <citation type="submission" date="2017-09" db="EMBL/GenBank/DDBJ databases">
        <authorList>
            <person name="Ehlers B."/>
            <person name="Leendertz F.H."/>
        </authorList>
    </citation>
    <scope>NUCLEOTIDE SEQUENCE [LARGE SCALE GENOMIC DNA]</scope>
    <source>
        <strain evidence="4 5">DSM 46844</strain>
    </source>
</reference>
<dbReference type="Gene3D" id="3.90.50.10">
    <property type="entry name" value="Photosynthetic Reaction Center, subunit H, domain 2"/>
    <property type="match status" value="1"/>
</dbReference>
<dbReference type="OrthoDB" id="3712018at2"/>
<feature type="compositionally biased region" description="Low complexity" evidence="1">
    <location>
        <begin position="104"/>
        <end position="143"/>
    </location>
</feature>
<organism evidence="4 5">
    <name type="scientific">Geodermatophilus sabuli</name>
    <dbReference type="NCBI Taxonomy" id="1564158"/>
    <lineage>
        <taxon>Bacteria</taxon>
        <taxon>Bacillati</taxon>
        <taxon>Actinomycetota</taxon>
        <taxon>Actinomycetes</taxon>
        <taxon>Geodermatophilales</taxon>
        <taxon>Geodermatophilaceae</taxon>
        <taxon>Geodermatophilus</taxon>
    </lineage>
</organism>
<sequence>MIGTETISRVIGKDVYDQSGQKIGSASEVYLDDETGQPEWVTVRTGLFGTKESFVPLRNADLTDDGLRVPVSKDAVKDAPKIDTDGHLSPQEEQELYRYYDLGTTSGTTGRTDTTVGHADRAGTTAGTTTGTESTTGMAAAGMTDRDRTDRAGTAGVDTRGAVGRDTSGPTTDNAMTRSEEQLNVGTRTEEVGRARLRKYVVTENATETVPVSREEVRVEREPITDANIGNALDGPAISEEEHEVTLRAERPVVEKEAVPVERVRLDTETVTDTETVNADLRKEQIEVDGDTERGTGRDRRV</sequence>
<dbReference type="PANTHER" id="PTHR38463">
    <property type="entry name" value="STRESS RESPONSE PROTEIN YSNF"/>
    <property type="match status" value="1"/>
</dbReference>
<dbReference type="EMBL" id="OBDO01000016">
    <property type="protein sequence ID" value="SNX99259.1"/>
    <property type="molecule type" value="Genomic_DNA"/>
</dbReference>
<dbReference type="InterPro" id="IPR011033">
    <property type="entry name" value="PRC_barrel-like_sf"/>
</dbReference>
<dbReference type="Pfam" id="PF05239">
    <property type="entry name" value="PRC"/>
    <property type="match status" value="1"/>
</dbReference>
<protein>
    <submittedName>
        <fullName evidence="4">Conserved domain-containing protein</fullName>
    </submittedName>
</protein>